<gene>
    <name evidence="1" type="ORF">EH55_05215</name>
</gene>
<dbReference type="GeneID" id="90983690"/>
<dbReference type="RefSeq" id="WP_037976306.1">
    <property type="nucleotide sequence ID" value="NZ_JMKI01000032.1"/>
</dbReference>
<dbReference type="STRING" id="2754.EH55_05215"/>
<evidence type="ECO:0000313" key="2">
    <source>
        <dbReference type="Proteomes" id="UP000027665"/>
    </source>
</evidence>
<dbReference type="AlphaFoldDB" id="A0A073IPA2"/>
<evidence type="ECO:0000313" key="1">
    <source>
        <dbReference type="EMBL" id="KEJ92198.1"/>
    </source>
</evidence>
<name>A0A073IPA2_9BACT</name>
<sequence length="149" mass="17629">MKITITNEDWKLHEAAIAAALDIARTDREKEWITKWGTLVREKKSPIIRLGSGDARRCGLLKKLAVVHWAQLSLNVWRNEIYREKMEELPRDMEPDAREKLARSWHWIFCWLYYDCVDEAADTTKIITPEEMENPVDYSPLFGEYGYRL</sequence>
<reference evidence="1 2" key="1">
    <citation type="submission" date="2014-04" db="EMBL/GenBank/DDBJ databases">
        <title>Draft Genome Sequence of Synergistes jonesii.</title>
        <authorList>
            <person name="Coil D.A."/>
            <person name="Eisen J.A."/>
            <person name="Holland-Moritz H.E."/>
        </authorList>
    </citation>
    <scope>NUCLEOTIDE SEQUENCE [LARGE SCALE GENOMIC DNA]</scope>
    <source>
        <strain evidence="1 2">78-1</strain>
    </source>
</reference>
<dbReference type="Proteomes" id="UP000027665">
    <property type="component" value="Unassembled WGS sequence"/>
</dbReference>
<dbReference type="EMBL" id="JMKI01000032">
    <property type="protein sequence ID" value="KEJ92198.1"/>
    <property type="molecule type" value="Genomic_DNA"/>
</dbReference>
<organism evidence="1 2">
    <name type="scientific">Synergistes jonesii</name>
    <dbReference type="NCBI Taxonomy" id="2754"/>
    <lineage>
        <taxon>Bacteria</taxon>
        <taxon>Thermotogati</taxon>
        <taxon>Synergistota</taxon>
        <taxon>Synergistia</taxon>
        <taxon>Synergistales</taxon>
        <taxon>Synergistaceae</taxon>
        <taxon>Synergistes</taxon>
    </lineage>
</organism>
<accession>A0A073IPA2</accession>
<proteinExistence type="predicted"/>
<keyword evidence="2" id="KW-1185">Reference proteome</keyword>
<protein>
    <submittedName>
        <fullName evidence="1">Uncharacterized protein</fullName>
    </submittedName>
</protein>
<comment type="caution">
    <text evidence="1">The sequence shown here is derived from an EMBL/GenBank/DDBJ whole genome shotgun (WGS) entry which is preliminary data.</text>
</comment>